<keyword evidence="3" id="KW-1185">Reference proteome</keyword>
<accession>A0A8T1VMP2</accession>
<evidence type="ECO:0000313" key="3">
    <source>
        <dbReference type="Proteomes" id="UP000694044"/>
    </source>
</evidence>
<feature type="compositionally biased region" description="Polar residues" evidence="1">
    <location>
        <begin position="82"/>
        <end position="91"/>
    </location>
</feature>
<dbReference type="OrthoDB" id="167602at2759"/>
<dbReference type="AlphaFoldDB" id="A0A8T1VMP2"/>
<organism evidence="2 3">
    <name type="scientific">Phytophthora pseudosyringae</name>
    <dbReference type="NCBI Taxonomy" id="221518"/>
    <lineage>
        <taxon>Eukaryota</taxon>
        <taxon>Sar</taxon>
        <taxon>Stramenopiles</taxon>
        <taxon>Oomycota</taxon>
        <taxon>Peronosporomycetes</taxon>
        <taxon>Peronosporales</taxon>
        <taxon>Peronosporaceae</taxon>
        <taxon>Phytophthora</taxon>
    </lineage>
</organism>
<dbReference type="Proteomes" id="UP000694044">
    <property type="component" value="Unassembled WGS sequence"/>
</dbReference>
<feature type="compositionally biased region" description="Basic and acidic residues" evidence="1">
    <location>
        <begin position="290"/>
        <end position="301"/>
    </location>
</feature>
<protein>
    <submittedName>
        <fullName evidence="2">Uncharacterized protein</fullName>
    </submittedName>
</protein>
<evidence type="ECO:0000256" key="1">
    <source>
        <dbReference type="SAM" id="MobiDB-lite"/>
    </source>
</evidence>
<feature type="compositionally biased region" description="Basic and acidic residues" evidence="1">
    <location>
        <begin position="100"/>
        <end position="126"/>
    </location>
</feature>
<comment type="caution">
    <text evidence="2">The sequence shown here is derived from an EMBL/GenBank/DDBJ whole genome shotgun (WGS) entry which is preliminary data.</text>
</comment>
<feature type="compositionally biased region" description="Polar residues" evidence="1">
    <location>
        <begin position="218"/>
        <end position="231"/>
    </location>
</feature>
<proteinExistence type="predicted"/>
<feature type="region of interest" description="Disordered" evidence="1">
    <location>
        <begin position="78"/>
        <end position="325"/>
    </location>
</feature>
<sequence length="400" mass="45191">MSSGSGSNSCGSKAGHCAFCGESLSSTPNPIPVAYGAPSPEGGRGTFTKLKPLRWRFLTNRAPRTKYLCLACAEKRQAPQKAAQQTVNLDSSWDGVQKPRQRDESSSKHHQRSDEALKLEHLEPQDTARQQRKSQKRTQPQKREKLPERPQRRENRRSTREPVSSKGRRRASSQPADAQQDAARTSSGVLQPFANHRMSRESMMRNRPASTAEIRPRTSANAKQQRASVETPTRARKPSTGQSEPRGSEKKPQRLSSTADILGMSRSLELPPNYFDMSSSSPTFSPASGPEHDALDWRHPMEMQLPQAEPRKKHESEEERQRRRSASYAHMLQRMRRHYDAVHVNGAHFHPATAPPRRVRAERRAKSVAVRNVTQDPMRLDNPGDFAIDLDYLRAYKDAR</sequence>
<feature type="compositionally biased region" description="Basic and acidic residues" evidence="1">
    <location>
        <begin position="141"/>
        <end position="160"/>
    </location>
</feature>
<evidence type="ECO:0000313" key="2">
    <source>
        <dbReference type="EMBL" id="KAG7382557.1"/>
    </source>
</evidence>
<gene>
    <name evidence="2" type="ORF">PHYPSEUDO_004756</name>
</gene>
<feature type="compositionally biased region" description="Basic residues" evidence="1">
    <location>
        <begin position="130"/>
        <end position="140"/>
    </location>
</feature>
<reference evidence="2" key="1">
    <citation type="submission" date="2021-02" db="EMBL/GenBank/DDBJ databases">
        <authorList>
            <person name="Palmer J.M."/>
        </authorList>
    </citation>
    <scope>NUCLEOTIDE SEQUENCE</scope>
    <source>
        <strain evidence="2">SCRP734</strain>
    </source>
</reference>
<dbReference type="EMBL" id="JAGDFM010000204">
    <property type="protein sequence ID" value="KAG7382557.1"/>
    <property type="molecule type" value="Genomic_DNA"/>
</dbReference>
<name>A0A8T1VMP2_9STRA</name>
<feature type="compositionally biased region" description="Basic and acidic residues" evidence="1">
    <location>
        <begin position="309"/>
        <end position="321"/>
    </location>
</feature>
<feature type="compositionally biased region" description="Low complexity" evidence="1">
    <location>
        <begin position="172"/>
        <end position="184"/>
    </location>
</feature>
<feature type="compositionally biased region" description="Low complexity" evidence="1">
    <location>
        <begin position="278"/>
        <end position="289"/>
    </location>
</feature>